<organism evidence="3 4">
    <name type="scientific">Syphacia muris</name>
    <dbReference type="NCBI Taxonomy" id="451379"/>
    <lineage>
        <taxon>Eukaryota</taxon>
        <taxon>Metazoa</taxon>
        <taxon>Ecdysozoa</taxon>
        <taxon>Nematoda</taxon>
        <taxon>Chromadorea</taxon>
        <taxon>Rhabditida</taxon>
        <taxon>Spirurina</taxon>
        <taxon>Oxyuridomorpha</taxon>
        <taxon>Oxyuroidea</taxon>
        <taxon>Oxyuridae</taxon>
        <taxon>Syphacia</taxon>
    </lineage>
</organism>
<dbReference type="Gene3D" id="3.40.50.410">
    <property type="entry name" value="von Willebrand factor, type A domain"/>
    <property type="match status" value="2"/>
</dbReference>
<reference evidence="4" key="1">
    <citation type="submission" date="2017-02" db="UniProtKB">
        <authorList>
            <consortium name="WormBaseParasite"/>
        </authorList>
    </citation>
    <scope>IDENTIFICATION</scope>
</reference>
<dbReference type="SMART" id="SM00034">
    <property type="entry name" value="CLECT"/>
    <property type="match status" value="1"/>
</dbReference>
<sequence length="497" mass="55408">MVQSLNIGSGSSDSRVGFVQFDSEARLGFNIDTYSTKSQVINAIRSLSYSGGGTNIAKGMEFAIRNVFETHSRNVLKIMVVVTDGQDPSNVAVVQNLADEENIVVYAIGVTDGIDMAELVNATGDKSRVFTAKDFGDLADTMRTVCYEIAGPTQQPGFVGKSCGCDDNKQLGRHKYWLDVVYAVDTTDAVSKEDFTSIQIFTNLTDVFHGHDYATYIRKNLQQMHGSNAAVQDAMNAAKDMFEEEARAKRRKNVKKVVVLFTTKDVECEKRKMIKSKIDDESSLCQVIVKMKGDGVTFVVVAVKEAGTNDYPVIDIASSCNIIRNSENLNIDILRSLCRANCFCTQDFVQFDRHGDECEKYAECYRTNLMPLPKESAVYACEDVNGVIPYVYSQEKDDFIKELHLKAKFFPYWIGNECYDGNCYGTTAAPYYETNYQNWCTNKGQPKFGDGNCIYVGQCSGFKSGWFSAECDDIITEKFFTCEVDACSVNNYCPVSN</sequence>
<dbReference type="Proteomes" id="UP000046393">
    <property type="component" value="Unplaced"/>
</dbReference>
<dbReference type="WBParaSite" id="SMUV_0001054301-mRNA-1">
    <property type="protein sequence ID" value="SMUV_0001054301-mRNA-1"/>
    <property type="gene ID" value="SMUV_0001054301"/>
</dbReference>
<evidence type="ECO:0000313" key="3">
    <source>
        <dbReference type="Proteomes" id="UP000046393"/>
    </source>
</evidence>
<name>A0A0N5AZW1_9BILA</name>
<dbReference type="InterPro" id="IPR001304">
    <property type="entry name" value="C-type_lectin-like"/>
</dbReference>
<dbReference type="PANTHER" id="PTHR24020:SF20">
    <property type="entry name" value="PH DOMAIN-CONTAINING PROTEIN"/>
    <property type="match status" value="1"/>
</dbReference>
<dbReference type="SUPFAM" id="SSF56436">
    <property type="entry name" value="C-type lectin-like"/>
    <property type="match status" value="1"/>
</dbReference>
<keyword evidence="3" id="KW-1185">Reference proteome</keyword>
<dbReference type="Gene3D" id="3.10.100.10">
    <property type="entry name" value="Mannose-Binding Protein A, subunit A"/>
    <property type="match status" value="1"/>
</dbReference>
<dbReference type="STRING" id="451379.A0A0N5AZW1"/>
<feature type="domain" description="VWFA" evidence="2">
    <location>
        <begin position="1"/>
        <end position="145"/>
    </location>
</feature>
<evidence type="ECO:0000259" key="1">
    <source>
        <dbReference type="PROSITE" id="PS50041"/>
    </source>
</evidence>
<evidence type="ECO:0000259" key="2">
    <source>
        <dbReference type="PROSITE" id="PS50234"/>
    </source>
</evidence>
<dbReference type="InterPro" id="IPR016186">
    <property type="entry name" value="C-type_lectin-like/link_sf"/>
</dbReference>
<evidence type="ECO:0000313" key="4">
    <source>
        <dbReference type="WBParaSite" id="SMUV_0001054301-mRNA-1"/>
    </source>
</evidence>
<dbReference type="Pfam" id="PF00059">
    <property type="entry name" value="Lectin_C"/>
    <property type="match status" value="1"/>
</dbReference>
<dbReference type="PANTHER" id="PTHR24020">
    <property type="entry name" value="COLLAGEN ALPHA"/>
    <property type="match status" value="1"/>
</dbReference>
<protein>
    <submittedName>
        <fullName evidence="4">VWFA domain-containing protein</fullName>
    </submittedName>
</protein>
<dbReference type="SUPFAM" id="SSF53300">
    <property type="entry name" value="vWA-like"/>
    <property type="match status" value="2"/>
</dbReference>
<dbReference type="Pfam" id="PF00092">
    <property type="entry name" value="VWA"/>
    <property type="match status" value="2"/>
</dbReference>
<dbReference type="AlphaFoldDB" id="A0A0N5AZW1"/>
<dbReference type="SMART" id="SM00327">
    <property type="entry name" value="VWA"/>
    <property type="match status" value="2"/>
</dbReference>
<dbReference type="PROSITE" id="PS50041">
    <property type="entry name" value="C_TYPE_LECTIN_2"/>
    <property type="match status" value="1"/>
</dbReference>
<dbReference type="InterPro" id="IPR002035">
    <property type="entry name" value="VWF_A"/>
</dbReference>
<feature type="domain" description="C-type lectin" evidence="1">
    <location>
        <begin position="360"/>
        <end position="472"/>
    </location>
</feature>
<dbReference type="InterPro" id="IPR016187">
    <property type="entry name" value="CTDL_fold"/>
</dbReference>
<proteinExistence type="predicted"/>
<dbReference type="InterPro" id="IPR050525">
    <property type="entry name" value="ECM_Assembly_Org"/>
</dbReference>
<dbReference type="PROSITE" id="PS50234">
    <property type="entry name" value="VWFA"/>
    <property type="match status" value="1"/>
</dbReference>
<dbReference type="CDD" id="cd00037">
    <property type="entry name" value="CLECT"/>
    <property type="match status" value="1"/>
</dbReference>
<dbReference type="InterPro" id="IPR036465">
    <property type="entry name" value="vWFA_dom_sf"/>
</dbReference>
<accession>A0A0N5AZW1</accession>